<dbReference type="InterPro" id="IPR050613">
    <property type="entry name" value="Sec_Metabolite_Reg"/>
</dbReference>
<gene>
    <name evidence="5" type="ORF">GFSPODELE1_LOCUS7716</name>
</gene>
<feature type="compositionally biased region" description="Low complexity" evidence="3">
    <location>
        <begin position="624"/>
        <end position="653"/>
    </location>
</feature>
<dbReference type="Proteomes" id="UP001497453">
    <property type="component" value="Chromosome 5"/>
</dbReference>
<evidence type="ECO:0000313" key="5">
    <source>
        <dbReference type="EMBL" id="CAL1710216.1"/>
    </source>
</evidence>
<dbReference type="Pfam" id="PF04082">
    <property type="entry name" value="Fungal_trans"/>
    <property type="match status" value="1"/>
</dbReference>
<dbReference type="EMBL" id="OZ037948">
    <property type="protein sequence ID" value="CAL1710216.1"/>
    <property type="molecule type" value="Genomic_DNA"/>
</dbReference>
<feature type="domain" description="Xylanolytic transcriptional activator regulatory" evidence="4">
    <location>
        <begin position="289"/>
        <end position="362"/>
    </location>
</feature>
<keyword evidence="6" id="KW-1185">Reference proteome</keyword>
<feature type="compositionally biased region" description="Low complexity" evidence="3">
    <location>
        <begin position="911"/>
        <end position="926"/>
    </location>
</feature>
<sequence length="995" mass="109883">MSDRIRQLEDALAILQASMGSREPHPLLHRDLLGIKSGLELHAANTSGTGLEQQPSTKEDESALDIFGTLAVRDDGRATFFGSSAGQESLLLEENIDCESPQVPRAPESLPRAIVRLNSTFPSAPTDAITSDLEDLLEFLPPWPRAAQLCDLYLEQAPWFFGPVTRRQLLDELLPMFYPESEAAAETSNTPPPSGTTVTFQLPRSKSNSGTPHDLALMFVVFCFGALTDPILPPAPNNVEANRYFDMTKAALNLKPVLDGNPSVATVQTLSLMGIYQGMVSDDNSIEITWAYMGLSCRLAQSIGLHRDSARWKLSTSEVQKRRALFWELFITDGFQSLATGRLPTFSLPFVDTELAADPDETLAEDGTAQPSFPAWKARFGQECIAPTVQATTKAHAPKYSVILELDRKIRDMELPKYATEPRQDGAGLSKTMAHYMPINYRELTLTYVHRCYFAQALSDHPQDPLRSPYAPSFLAGYRSACALLLSMQEQFELFPVQLARFWVLWTHAFSATVMLASIVTHGGITKTAQAAMGELRMSLDLFQNASKYGGRAVKFVPIIRRLHDKAYNSINQGFKMQKDIFTPRNVDGENQDELSIFGGRTHTVKSKTTKPSMKRSVSRRRTSPSAASSSGVPSPPESSRSSQSPAVTPSSSQDQHQQAGLPAPSYYHSLETYGNSVHPMLVDQMRSFEGQLEVQISNAAQYYLTPSSSASSVASPETVLPTSRAPTAEYPGDAAHGWHTAERTAHPPQPPPDIYHYAEPNQQALVPPQQHTSQPMFLADNHPQPQPVMHTMPMYGGAESNIIPLASSSQEQLQYPEFSMSISRSASQEYQHFDQPAQPYSQTWMTPSHSQSDELLPVYPTEGAAYELGAINTSQLPASQYQPHHITTPTHSESLGPHGHYQYQVPPPSQSSSQPPQYYPQYHQPMVSPPAPAPTENIMHHQHQHHQQPSAGVLPVHSGVPYSLQDAWTSFMQQELPRPGSDSSRSNTHSHQAR</sequence>
<name>A0ABP1DQY7_9APHY</name>
<evidence type="ECO:0000313" key="6">
    <source>
        <dbReference type="Proteomes" id="UP001497453"/>
    </source>
</evidence>
<feature type="region of interest" description="Disordered" evidence="3">
    <location>
        <begin position="592"/>
        <end position="668"/>
    </location>
</feature>
<dbReference type="InterPro" id="IPR007219">
    <property type="entry name" value="XnlR_reg_dom"/>
</dbReference>
<dbReference type="SMART" id="SM00906">
    <property type="entry name" value="Fungal_trans"/>
    <property type="match status" value="1"/>
</dbReference>
<evidence type="ECO:0000256" key="2">
    <source>
        <dbReference type="ARBA" id="ARBA00023242"/>
    </source>
</evidence>
<dbReference type="PANTHER" id="PTHR31001:SF56">
    <property type="entry name" value="ZN(2)-C6 FUNGAL-TYPE DOMAIN-CONTAINING PROTEIN"/>
    <property type="match status" value="1"/>
</dbReference>
<evidence type="ECO:0000256" key="1">
    <source>
        <dbReference type="ARBA" id="ARBA00004123"/>
    </source>
</evidence>
<feature type="region of interest" description="Disordered" evidence="3">
    <location>
        <begin position="882"/>
        <end position="959"/>
    </location>
</feature>
<feature type="compositionally biased region" description="Basic residues" evidence="3">
    <location>
        <begin position="603"/>
        <end position="623"/>
    </location>
</feature>
<comment type="subcellular location">
    <subcellularLocation>
        <location evidence="1">Nucleus</location>
    </subcellularLocation>
</comment>
<dbReference type="CDD" id="cd12148">
    <property type="entry name" value="fungal_TF_MHR"/>
    <property type="match status" value="1"/>
</dbReference>
<accession>A0ABP1DQY7</accession>
<protein>
    <recommendedName>
        <fullName evidence="4">Xylanolytic transcriptional activator regulatory domain-containing protein</fullName>
    </recommendedName>
</protein>
<dbReference type="PANTHER" id="PTHR31001">
    <property type="entry name" value="UNCHARACTERIZED TRANSCRIPTIONAL REGULATORY PROTEIN"/>
    <property type="match status" value="1"/>
</dbReference>
<feature type="region of interest" description="Disordered" evidence="3">
    <location>
        <begin position="708"/>
        <end position="735"/>
    </location>
</feature>
<evidence type="ECO:0000256" key="3">
    <source>
        <dbReference type="SAM" id="MobiDB-lite"/>
    </source>
</evidence>
<reference evidence="6" key="1">
    <citation type="submission" date="2024-04" db="EMBL/GenBank/DDBJ databases">
        <authorList>
            <person name="Shaw F."/>
            <person name="Minotto A."/>
        </authorList>
    </citation>
    <scope>NUCLEOTIDE SEQUENCE [LARGE SCALE GENOMIC DNA]</scope>
</reference>
<keyword evidence="2" id="KW-0539">Nucleus</keyword>
<evidence type="ECO:0000259" key="4">
    <source>
        <dbReference type="SMART" id="SM00906"/>
    </source>
</evidence>
<organism evidence="5 6">
    <name type="scientific">Somion occarium</name>
    <dbReference type="NCBI Taxonomy" id="3059160"/>
    <lineage>
        <taxon>Eukaryota</taxon>
        <taxon>Fungi</taxon>
        <taxon>Dikarya</taxon>
        <taxon>Basidiomycota</taxon>
        <taxon>Agaricomycotina</taxon>
        <taxon>Agaricomycetes</taxon>
        <taxon>Polyporales</taxon>
        <taxon>Cerrenaceae</taxon>
        <taxon>Somion</taxon>
    </lineage>
</organism>
<feature type="compositionally biased region" description="Polar residues" evidence="3">
    <location>
        <begin position="982"/>
        <end position="995"/>
    </location>
</feature>
<proteinExistence type="predicted"/>
<feature type="compositionally biased region" description="Polar residues" evidence="3">
    <location>
        <begin position="882"/>
        <end position="894"/>
    </location>
</feature>
<feature type="region of interest" description="Disordered" evidence="3">
    <location>
        <begin position="972"/>
        <end position="995"/>
    </location>
</feature>